<dbReference type="PANTHER" id="PTHR30501:SF2">
    <property type="entry name" value="UPF0597 PROTEIN YHAM"/>
    <property type="match status" value="1"/>
</dbReference>
<sequence length="425" mass="45041">MKEIDLSTCLQLLKEEIVPALGCTEPGAVALAAACANEALGCSFEHMDIQVSGNMLKNVKSVSIPNTGGLKGVAAAALCGIAGGSAKNKLEVLSTLTEEVAERVRSMLAQKERYTLTLSDTIEPLYIKVRLTSGSDWAEAEIQKSHININRVLRNGKDLTREFNQRECMGGSRKTTDDVKMLDIYEFSQAVPLEELIPILEPQIRCNMKIAEEGIKEKCGASVGRHLLNLCHGNRYAVLAGYAAAGSDARMSGCSLPVVVNSGSGNQGITVSVPVIIYAKEIGSSEDALYRALAFANLVSIRLKSGIGKLSAYCGAVSAGCAAACGIAYLDYASFSVIEDTITNTLAAVSGVICDGAKPSCAAKIAAGVQAGMLGYEMAKDGCRFREGEGIVGKDLETTIAYVSRVGREGMRDTDKKILEIMMTQ</sequence>
<evidence type="ECO:0000256" key="1">
    <source>
        <dbReference type="HAMAP-Rule" id="MF_01845"/>
    </source>
</evidence>
<dbReference type="GO" id="GO:0019450">
    <property type="term" value="P:L-cysteine catabolic process to pyruvate"/>
    <property type="evidence" value="ECO:0007669"/>
    <property type="project" value="TreeGrafter"/>
</dbReference>
<dbReference type="Proteomes" id="UP000306509">
    <property type="component" value="Unassembled WGS sequence"/>
</dbReference>
<dbReference type="PANTHER" id="PTHR30501">
    <property type="entry name" value="UPF0597 PROTEIN YHAM"/>
    <property type="match status" value="1"/>
</dbReference>
<dbReference type="GO" id="GO:0080146">
    <property type="term" value="F:L-cysteine desulfhydrase activity"/>
    <property type="evidence" value="ECO:0007669"/>
    <property type="project" value="TreeGrafter"/>
</dbReference>
<dbReference type="RefSeq" id="WP_027295149.1">
    <property type="nucleotide sequence ID" value="NZ_CABMJZ010000140.1"/>
</dbReference>
<protein>
    <recommendedName>
        <fullName evidence="1">UPF0597 protein DSM106044_02962</fullName>
    </recommendedName>
</protein>
<organism evidence="3 4">
    <name type="scientific">Robinsoniella peoriensis</name>
    <dbReference type="NCBI Taxonomy" id="180332"/>
    <lineage>
        <taxon>Bacteria</taxon>
        <taxon>Bacillati</taxon>
        <taxon>Bacillota</taxon>
        <taxon>Clostridia</taxon>
        <taxon>Lachnospirales</taxon>
        <taxon>Lachnospiraceae</taxon>
        <taxon>Robinsoniella</taxon>
    </lineage>
</organism>
<evidence type="ECO:0000313" key="4">
    <source>
        <dbReference type="Proteomes" id="UP000306509"/>
    </source>
</evidence>
<dbReference type="PIRSF" id="PIRSF006054">
    <property type="entry name" value="UCP006054"/>
    <property type="match status" value="1"/>
</dbReference>
<reference evidence="3 4" key="1">
    <citation type="journal article" date="2019" name="Anaerobe">
        <title>Detection of Robinsoniella peoriensis in multiple bone samples of a trauma patient.</title>
        <authorList>
            <person name="Schrottner P."/>
            <person name="Hartwich K."/>
            <person name="Bunk B."/>
            <person name="Schober I."/>
            <person name="Helbig S."/>
            <person name="Rudolph W.W."/>
            <person name="Gunzer F."/>
        </authorList>
    </citation>
    <scope>NUCLEOTIDE SEQUENCE [LARGE SCALE GENOMIC DNA]</scope>
    <source>
        <strain evidence="3 4">DSM 106044</strain>
    </source>
</reference>
<feature type="domain" description="Serine dehydratase-like alpha subunit" evidence="2">
    <location>
        <begin position="88"/>
        <end position="420"/>
    </location>
</feature>
<dbReference type="Pfam" id="PF03313">
    <property type="entry name" value="SDH_alpha"/>
    <property type="match status" value="1"/>
</dbReference>
<evidence type="ECO:0000313" key="3">
    <source>
        <dbReference type="EMBL" id="TLD00293.1"/>
    </source>
</evidence>
<comment type="similarity">
    <text evidence="1">Belongs to the UPF0597 family.</text>
</comment>
<accession>A0A4U8Q832</accession>
<gene>
    <name evidence="3" type="ORF">DSM106044_02962</name>
</gene>
<dbReference type="AlphaFoldDB" id="A0A4U8Q832"/>
<comment type="caution">
    <text evidence="3">The sequence shown here is derived from an EMBL/GenBank/DDBJ whole genome shotgun (WGS) entry which is preliminary data.</text>
</comment>
<keyword evidence="4" id="KW-1185">Reference proteome</keyword>
<dbReference type="OrthoDB" id="41906at2"/>
<name>A0A4U8Q832_9FIRM</name>
<dbReference type="HAMAP" id="MF_01845">
    <property type="entry name" value="UPF0597"/>
    <property type="match status" value="1"/>
</dbReference>
<evidence type="ECO:0000259" key="2">
    <source>
        <dbReference type="Pfam" id="PF03313"/>
    </source>
</evidence>
<dbReference type="InterPro" id="IPR005130">
    <property type="entry name" value="Ser_deHydtase-like_asu"/>
</dbReference>
<proteinExistence type="inferred from homology"/>
<dbReference type="EMBL" id="QGQD01000057">
    <property type="protein sequence ID" value="TLD00293.1"/>
    <property type="molecule type" value="Genomic_DNA"/>
</dbReference>
<dbReference type="STRING" id="180332.GCA_000797495_03570"/>
<dbReference type="InterPro" id="IPR021144">
    <property type="entry name" value="UPF0597"/>
</dbReference>